<evidence type="ECO:0000313" key="1">
    <source>
        <dbReference type="EMBL" id="CAI0469260.1"/>
    </source>
</evidence>
<protein>
    <submittedName>
        <fullName evidence="1">Uncharacterized protein</fullName>
    </submittedName>
</protein>
<dbReference type="EMBL" id="CAMGYJ010000008">
    <property type="protein sequence ID" value="CAI0469260.1"/>
    <property type="molecule type" value="Genomic_DNA"/>
</dbReference>
<dbReference type="AlphaFoldDB" id="A0AAV0PF57"/>
<keyword evidence="2" id="KW-1185">Reference proteome</keyword>
<proteinExistence type="predicted"/>
<sequence length="65" mass="7706">MQAAECRTFLFSLFPSVFDFPREDTWTVSWVWFEEWLILGFQAMTFGCISILGQFVEARQGIMTW</sequence>
<accession>A0AAV0PF57</accession>
<reference evidence="1" key="1">
    <citation type="submission" date="2022-08" db="EMBL/GenBank/DDBJ databases">
        <authorList>
            <person name="Gutierrez-Valencia J."/>
        </authorList>
    </citation>
    <scope>NUCLEOTIDE SEQUENCE</scope>
</reference>
<comment type="caution">
    <text evidence="1">The sequence shown here is derived from an EMBL/GenBank/DDBJ whole genome shotgun (WGS) entry which is preliminary data.</text>
</comment>
<dbReference type="Proteomes" id="UP001154282">
    <property type="component" value="Unassembled WGS sequence"/>
</dbReference>
<name>A0AAV0PF57_9ROSI</name>
<organism evidence="1 2">
    <name type="scientific">Linum tenue</name>
    <dbReference type="NCBI Taxonomy" id="586396"/>
    <lineage>
        <taxon>Eukaryota</taxon>
        <taxon>Viridiplantae</taxon>
        <taxon>Streptophyta</taxon>
        <taxon>Embryophyta</taxon>
        <taxon>Tracheophyta</taxon>
        <taxon>Spermatophyta</taxon>
        <taxon>Magnoliopsida</taxon>
        <taxon>eudicotyledons</taxon>
        <taxon>Gunneridae</taxon>
        <taxon>Pentapetalae</taxon>
        <taxon>rosids</taxon>
        <taxon>fabids</taxon>
        <taxon>Malpighiales</taxon>
        <taxon>Linaceae</taxon>
        <taxon>Linum</taxon>
    </lineage>
</organism>
<evidence type="ECO:0000313" key="2">
    <source>
        <dbReference type="Proteomes" id="UP001154282"/>
    </source>
</evidence>
<gene>
    <name evidence="1" type="ORF">LITE_LOCUS38113</name>
</gene>